<keyword evidence="2" id="KW-0032">Aminotransferase</keyword>
<dbReference type="PANTHER" id="PTHR11236:SF50">
    <property type="entry name" value="AMINODEOXYCHORISMATE SYNTHASE COMPONENT 1"/>
    <property type="match status" value="1"/>
</dbReference>
<dbReference type="InterPro" id="IPR005801">
    <property type="entry name" value="ADC_synthase"/>
</dbReference>
<dbReference type="InterPro" id="IPR015890">
    <property type="entry name" value="Chorismate_C"/>
</dbReference>
<dbReference type="KEGG" id="mcad:Pan265_17860"/>
<reference evidence="2 3" key="1">
    <citation type="submission" date="2019-02" db="EMBL/GenBank/DDBJ databases">
        <title>Deep-cultivation of Planctomycetes and their phenomic and genomic characterization uncovers novel biology.</title>
        <authorList>
            <person name="Wiegand S."/>
            <person name="Jogler M."/>
            <person name="Boedeker C."/>
            <person name="Pinto D."/>
            <person name="Vollmers J."/>
            <person name="Rivas-Marin E."/>
            <person name="Kohn T."/>
            <person name="Peeters S.H."/>
            <person name="Heuer A."/>
            <person name="Rast P."/>
            <person name="Oberbeckmann S."/>
            <person name="Bunk B."/>
            <person name="Jeske O."/>
            <person name="Meyerdierks A."/>
            <person name="Storesund J.E."/>
            <person name="Kallscheuer N."/>
            <person name="Luecker S."/>
            <person name="Lage O.M."/>
            <person name="Pohl T."/>
            <person name="Merkel B.J."/>
            <person name="Hornburger P."/>
            <person name="Mueller R.-W."/>
            <person name="Bruemmer F."/>
            <person name="Labrenz M."/>
            <person name="Spormann A.M."/>
            <person name="Op den Camp H."/>
            <person name="Overmann J."/>
            <person name="Amann R."/>
            <person name="Jetten M.S.M."/>
            <person name="Mascher T."/>
            <person name="Medema M.H."/>
            <person name="Devos D.P."/>
            <person name="Kaster A.-K."/>
            <person name="Ovreas L."/>
            <person name="Rohde M."/>
            <person name="Galperin M.Y."/>
            <person name="Jogler C."/>
        </authorList>
    </citation>
    <scope>NUCLEOTIDE SEQUENCE [LARGE SCALE GENOMIC DNA]</scope>
    <source>
        <strain evidence="2 3">Pan265</strain>
    </source>
</reference>
<dbReference type="GO" id="GO:0046820">
    <property type="term" value="F:4-amino-4-deoxychorismate synthase activity"/>
    <property type="evidence" value="ECO:0007669"/>
    <property type="project" value="UniProtKB-EC"/>
</dbReference>
<keyword evidence="3" id="KW-1185">Reference proteome</keyword>
<dbReference type="OrthoDB" id="9803598at2"/>
<dbReference type="AlphaFoldDB" id="A0A518BY66"/>
<evidence type="ECO:0000313" key="2">
    <source>
        <dbReference type="EMBL" id="QDU71927.1"/>
    </source>
</evidence>
<dbReference type="GO" id="GO:0000162">
    <property type="term" value="P:L-tryptophan biosynthetic process"/>
    <property type="evidence" value="ECO:0007669"/>
    <property type="project" value="TreeGrafter"/>
</dbReference>
<dbReference type="EMBL" id="CP036280">
    <property type="protein sequence ID" value="QDU71927.1"/>
    <property type="molecule type" value="Genomic_DNA"/>
</dbReference>
<accession>A0A518BY66</accession>
<evidence type="ECO:0000259" key="1">
    <source>
        <dbReference type="Pfam" id="PF00425"/>
    </source>
</evidence>
<evidence type="ECO:0000313" key="3">
    <source>
        <dbReference type="Proteomes" id="UP000320386"/>
    </source>
</evidence>
<gene>
    <name evidence="2" type="primary">pabB</name>
    <name evidence="2" type="ORF">Pan265_17860</name>
</gene>
<dbReference type="PRINTS" id="PR00095">
    <property type="entry name" value="ANTSNTHASEI"/>
</dbReference>
<dbReference type="Proteomes" id="UP000320386">
    <property type="component" value="Chromosome"/>
</dbReference>
<dbReference type="Pfam" id="PF00425">
    <property type="entry name" value="Chorismate_bind"/>
    <property type="match status" value="1"/>
</dbReference>
<protein>
    <submittedName>
        <fullName evidence="2">Aminodeoxychorismate synthase component 1</fullName>
        <ecNumber evidence="2">2.6.1.85</ecNumber>
    </submittedName>
</protein>
<dbReference type="Gene3D" id="3.60.120.10">
    <property type="entry name" value="Anthranilate synthase"/>
    <property type="match status" value="1"/>
</dbReference>
<dbReference type="InterPro" id="IPR019999">
    <property type="entry name" value="Anth_synth_I-like"/>
</dbReference>
<name>A0A518BY66_9BACT</name>
<organism evidence="2 3">
    <name type="scientific">Mucisphaera calidilacus</name>
    <dbReference type="NCBI Taxonomy" id="2527982"/>
    <lineage>
        <taxon>Bacteria</taxon>
        <taxon>Pseudomonadati</taxon>
        <taxon>Planctomycetota</taxon>
        <taxon>Phycisphaerae</taxon>
        <taxon>Phycisphaerales</taxon>
        <taxon>Phycisphaeraceae</taxon>
        <taxon>Mucisphaera</taxon>
    </lineage>
</organism>
<dbReference type="SUPFAM" id="SSF56322">
    <property type="entry name" value="ADC synthase"/>
    <property type="match status" value="1"/>
</dbReference>
<dbReference type="EC" id="2.6.1.85" evidence="2"/>
<dbReference type="RefSeq" id="WP_145446120.1">
    <property type="nucleotide sequence ID" value="NZ_CP036280.1"/>
</dbReference>
<keyword evidence="2" id="KW-0808">Transferase</keyword>
<proteinExistence type="predicted"/>
<sequence>MINRQKPITLLHSARHHPRWARHSILGTPRAAWRVWIDTPATFRAEHLDHRGNILDTQTISDPFEPLRWARKTGSLWAGYVGYEAGRALEATLDPERDNLRWPLLQIQQLEDHQTLQAGPLPSMALNPDAPWHADTPKPSRTREQYLDDVRYIIDAIHQGDLFQANLTHQLKTPFTGCPRAFYADLATQSPAWYGSLIELLAPPEEPQRTLASISPELFLEVDHNRMTTRPIKGTATTSDQHELIHSAKDAAELNMIVDVLRNDLGRSAAIGTVSVDQSRHIETHPTVAHGVATVTAQLRPGDTWIDALRLASPGGSITGAPKVQAMKRIDQREPEFRGPYCGSIGFFRNDTCCWNIAIRTAVITQSSQNQQGELRFGVGGGIVADSVPEEEWIETQVKARSILTTIGQNRSLATAISR</sequence>
<dbReference type="PANTHER" id="PTHR11236">
    <property type="entry name" value="AMINOBENZOATE/ANTHRANILATE SYNTHASE"/>
    <property type="match status" value="1"/>
</dbReference>
<feature type="domain" description="Chorismate-utilising enzyme C-terminal" evidence="1">
    <location>
        <begin position="143"/>
        <end position="399"/>
    </location>
</feature>